<dbReference type="KEGG" id="mmai:sS8_4929"/>
<name>A0A250KZ32_9GAMM</name>
<feature type="compositionally biased region" description="Basic and acidic residues" evidence="1">
    <location>
        <begin position="28"/>
        <end position="46"/>
    </location>
</feature>
<evidence type="ECO:0000313" key="3">
    <source>
        <dbReference type="Proteomes" id="UP000266313"/>
    </source>
</evidence>
<protein>
    <submittedName>
        <fullName evidence="2">Polyketide synthase I</fullName>
    </submittedName>
</protein>
<reference evidence="2 3" key="1">
    <citation type="submission" date="2016-12" db="EMBL/GenBank/DDBJ databases">
        <title>Genome sequencing of Methylocaldum marinum.</title>
        <authorList>
            <person name="Takeuchi M."/>
            <person name="Kamagata Y."/>
            <person name="Hiraoka S."/>
            <person name="Oshima K."/>
            <person name="Hattori M."/>
            <person name="Iwasaki W."/>
        </authorList>
    </citation>
    <scope>NUCLEOTIDE SEQUENCE [LARGE SCALE GENOMIC DNA]</scope>
    <source>
        <strain evidence="2 3">S8</strain>
    </source>
</reference>
<evidence type="ECO:0000313" key="2">
    <source>
        <dbReference type="EMBL" id="BBA36852.1"/>
    </source>
</evidence>
<evidence type="ECO:0000256" key="1">
    <source>
        <dbReference type="SAM" id="MobiDB-lite"/>
    </source>
</evidence>
<feature type="region of interest" description="Disordered" evidence="1">
    <location>
        <begin position="1"/>
        <end position="78"/>
    </location>
</feature>
<gene>
    <name evidence="2" type="ORF">sS8_4929</name>
</gene>
<dbReference type="Proteomes" id="UP000266313">
    <property type="component" value="Chromosome"/>
</dbReference>
<accession>A0A250KZ32</accession>
<dbReference type="AlphaFoldDB" id="A0A250KZ32"/>
<feature type="compositionally biased region" description="Basic residues" evidence="1">
    <location>
        <begin position="47"/>
        <end position="58"/>
    </location>
</feature>
<dbReference type="EMBL" id="AP017928">
    <property type="protein sequence ID" value="BBA36852.1"/>
    <property type="molecule type" value="Genomic_DNA"/>
</dbReference>
<proteinExistence type="predicted"/>
<sequence length="78" mass="8750">MNHSRTTAALDKVWDRESVQARQLPESQRAEDAEVRGLPDPSEVKDRRARSHKPRARARPLNATAPPRPGKGEMKVKG</sequence>
<keyword evidence="3" id="KW-1185">Reference proteome</keyword>
<organism evidence="2 3">
    <name type="scientific">Methylocaldum marinum</name>
    <dbReference type="NCBI Taxonomy" id="1432792"/>
    <lineage>
        <taxon>Bacteria</taxon>
        <taxon>Pseudomonadati</taxon>
        <taxon>Pseudomonadota</taxon>
        <taxon>Gammaproteobacteria</taxon>
        <taxon>Methylococcales</taxon>
        <taxon>Methylococcaceae</taxon>
        <taxon>Methylocaldum</taxon>
    </lineage>
</organism>